<evidence type="ECO:0008006" key="4">
    <source>
        <dbReference type="Google" id="ProtNLM"/>
    </source>
</evidence>
<protein>
    <recommendedName>
        <fullName evidence="4">Small, acid-soluble spore protein gamma-type</fullName>
    </recommendedName>
</protein>
<gene>
    <name evidence="2" type="ORF">PghCCS26_36410</name>
</gene>
<organism evidence="2 3">
    <name type="scientific">Paenibacillus glycanilyticus</name>
    <dbReference type="NCBI Taxonomy" id="126569"/>
    <lineage>
        <taxon>Bacteria</taxon>
        <taxon>Bacillati</taxon>
        <taxon>Bacillota</taxon>
        <taxon>Bacilli</taxon>
        <taxon>Bacillales</taxon>
        <taxon>Paenibacillaceae</taxon>
        <taxon>Paenibacillus</taxon>
    </lineage>
</organism>
<feature type="compositionally biased region" description="Low complexity" evidence="1">
    <location>
        <begin position="23"/>
        <end position="43"/>
    </location>
</feature>
<dbReference type="EMBL" id="BTCL01000013">
    <property type="protein sequence ID" value="GMK46512.1"/>
    <property type="molecule type" value="Genomic_DNA"/>
</dbReference>
<keyword evidence="3" id="KW-1185">Reference proteome</keyword>
<evidence type="ECO:0000313" key="2">
    <source>
        <dbReference type="EMBL" id="GMK46512.1"/>
    </source>
</evidence>
<reference evidence="2 3" key="1">
    <citation type="submission" date="2023-05" db="EMBL/GenBank/DDBJ databases">
        <title>Draft genome of Paenibacillus sp. CCS26.</title>
        <authorList>
            <person name="Akita H."/>
            <person name="Shinto Y."/>
            <person name="Kimura Z."/>
        </authorList>
    </citation>
    <scope>NUCLEOTIDE SEQUENCE [LARGE SCALE GENOMIC DNA]</scope>
    <source>
        <strain evidence="2 3">CCS26</strain>
    </source>
</reference>
<sequence length="43" mass="4717">MAKNKNNKAQSSKYNAEFAEEFNQNQNATAGKAANQATQKAQK</sequence>
<feature type="region of interest" description="Disordered" evidence="1">
    <location>
        <begin position="1"/>
        <end position="43"/>
    </location>
</feature>
<dbReference type="RefSeq" id="WP_268960382.1">
    <property type="nucleotide sequence ID" value="NZ_BTCL01000013.1"/>
</dbReference>
<evidence type="ECO:0000313" key="3">
    <source>
        <dbReference type="Proteomes" id="UP001285921"/>
    </source>
</evidence>
<proteinExistence type="predicted"/>
<comment type="caution">
    <text evidence="2">The sequence shown here is derived from an EMBL/GenBank/DDBJ whole genome shotgun (WGS) entry which is preliminary data.</text>
</comment>
<feature type="compositionally biased region" description="Low complexity" evidence="1">
    <location>
        <begin position="1"/>
        <end position="16"/>
    </location>
</feature>
<accession>A0ABQ6NN30</accession>
<name>A0ABQ6NN30_9BACL</name>
<evidence type="ECO:0000256" key="1">
    <source>
        <dbReference type="SAM" id="MobiDB-lite"/>
    </source>
</evidence>
<dbReference type="Proteomes" id="UP001285921">
    <property type="component" value="Unassembled WGS sequence"/>
</dbReference>